<evidence type="ECO:0000313" key="12">
    <source>
        <dbReference type="Proteomes" id="UP001596101"/>
    </source>
</evidence>
<evidence type="ECO:0000256" key="3">
    <source>
        <dbReference type="ARBA" id="ARBA00022553"/>
    </source>
</evidence>
<comment type="catalytic activity">
    <reaction evidence="1">
        <text>ATP + protein L-histidine = ADP + protein N-phospho-L-histidine.</text>
        <dbReference type="EC" id="2.7.13.3"/>
    </reaction>
</comment>
<keyword evidence="7" id="KW-0067">ATP-binding</keyword>
<dbReference type="Proteomes" id="UP001596101">
    <property type="component" value="Unassembled WGS sequence"/>
</dbReference>
<evidence type="ECO:0000313" key="11">
    <source>
        <dbReference type="EMBL" id="MFC5478790.1"/>
    </source>
</evidence>
<gene>
    <name evidence="11" type="ORF">ACFPQ5_11345</name>
</gene>
<evidence type="ECO:0000256" key="1">
    <source>
        <dbReference type="ARBA" id="ARBA00000085"/>
    </source>
</evidence>
<dbReference type="Pfam" id="PF02518">
    <property type="entry name" value="HATPase_c"/>
    <property type="match status" value="1"/>
</dbReference>
<dbReference type="InterPro" id="IPR003594">
    <property type="entry name" value="HATPase_dom"/>
</dbReference>
<keyword evidence="5" id="KW-0547">Nucleotide-binding</keyword>
<comment type="caution">
    <text evidence="11">The sequence shown here is derived from an EMBL/GenBank/DDBJ whole genome shotgun (WGS) entry which is preliminary data.</text>
</comment>
<keyword evidence="12" id="KW-1185">Reference proteome</keyword>
<keyword evidence="8" id="KW-0902">Two-component regulatory system</keyword>
<dbReference type="RefSeq" id="WP_379755127.1">
    <property type="nucleotide sequence ID" value="NZ_JBHSMR010000013.1"/>
</dbReference>
<protein>
    <recommendedName>
        <fullName evidence="2">histidine kinase</fullName>
        <ecNumber evidence="2">2.7.13.3</ecNumber>
    </recommendedName>
</protein>
<feature type="region of interest" description="Disordered" evidence="9">
    <location>
        <begin position="1"/>
        <end position="38"/>
    </location>
</feature>
<sequence>MTLVHPSGALARRLPQRPPPGVPREAPARTGSRPPPAAVPYAGGIAFVAGRSVPELMRHLERARQEARAAGGAAYARELDTRLRLIRGLLQPGGAADLRLLCAATEAGPNERFGYWVTCLGAAWYADAPDAALRALGAAPSPDALASAGDLMLFHLFATLALARWAPAAPSAQLAAHCASLRDLDARCQATGGAMHALALAACARRRGEAMAALTGFECAAADAARLGLHWLATLAWEQAVLQAQEAGLHAAALHYRQQCLEHYRCWGALGRLQAMQLAWGCTEGAARFDLAIAHELNQPLAAIALHATAAGKWLQRATPDLGRALDSLAQIGAAGRQAGEIVRGLQRAAANLPIETAAVDLDALVREAVQPLEPRLHRHGTALELALGLHGCTTAANRVQLQQVLTNLVVNAIEAHAGHRTETPWIRIETRRGADGAVELTVSDNGPGIAPADRDRVFACRFSTKPRKAGKVSGMGLSLCLSILGAHGGDLRFEPGPDGGACFRARLPDGASQGPAR</sequence>
<evidence type="ECO:0000256" key="9">
    <source>
        <dbReference type="SAM" id="MobiDB-lite"/>
    </source>
</evidence>
<feature type="domain" description="Histidine kinase" evidence="10">
    <location>
        <begin position="292"/>
        <end position="512"/>
    </location>
</feature>
<dbReference type="SMART" id="SM00387">
    <property type="entry name" value="HATPase_c"/>
    <property type="match status" value="1"/>
</dbReference>
<accession>A0ABW0MLU0</accession>
<dbReference type="Gene3D" id="1.10.287.130">
    <property type="match status" value="1"/>
</dbReference>
<evidence type="ECO:0000256" key="4">
    <source>
        <dbReference type="ARBA" id="ARBA00022679"/>
    </source>
</evidence>
<evidence type="ECO:0000256" key="8">
    <source>
        <dbReference type="ARBA" id="ARBA00023012"/>
    </source>
</evidence>
<keyword evidence="3" id="KW-0597">Phosphoprotein</keyword>
<evidence type="ECO:0000256" key="5">
    <source>
        <dbReference type="ARBA" id="ARBA00022741"/>
    </source>
</evidence>
<dbReference type="PROSITE" id="PS50109">
    <property type="entry name" value="HIS_KIN"/>
    <property type="match status" value="1"/>
</dbReference>
<evidence type="ECO:0000256" key="7">
    <source>
        <dbReference type="ARBA" id="ARBA00022840"/>
    </source>
</evidence>
<proteinExistence type="predicted"/>
<dbReference type="PANTHER" id="PTHR43065:SF10">
    <property type="entry name" value="PEROXIDE STRESS-ACTIVATED HISTIDINE KINASE MAK3"/>
    <property type="match status" value="1"/>
</dbReference>
<evidence type="ECO:0000256" key="6">
    <source>
        <dbReference type="ARBA" id="ARBA00022777"/>
    </source>
</evidence>
<keyword evidence="4" id="KW-0808">Transferase</keyword>
<dbReference type="InterPro" id="IPR036890">
    <property type="entry name" value="HATPase_C_sf"/>
</dbReference>
<dbReference type="PANTHER" id="PTHR43065">
    <property type="entry name" value="SENSOR HISTIDINE KINASE"/>
    <property type="match status" value="1"/>
</dbReference>
<dbReference type="Gene3D" id="3.30.565.10">
    <property type="entry name" value="Histidine kinase-like ATPase, C-terminal domain"/>
    <property type="match status" value="1"/>
</dbReference>
<dbReference type="InterPro" id="IPR004358">
    <property type="entry name" value="Sig_transdc_His_kin-like_C"/>
</dbReference>
<dbReference type="EMBL" id="JBHSMR010000013">
    <property type="protein sequence ID" value="MFC5478790.1"/>
    <property type="molecule type" value="Genomic_DNA"/>
</dbReference>
<organism evidence="11 12">
    <name type="scientific">Massilia suwonensis</name>
    <dbReference type="NCBI Taxonomy" id="648895"/>
    <lineage>
        <taxon>Bacteria</taxon>
        <taxon>Pseudomonadati</taxon>
        <taxon>Pseudomonadota</taxon>
        <taxon>Betaproteobacteria</taxon>
        <taxon>Burkholderiales</taxon>
        <taxon>Oxalobacteraceae</taxon>
        <taxon>Telluria group</taxon>
        <taxon>Massilia</taxon>
    </lineage>
</organism>
<dbReference type="GO" id="GO:0016301">
    <property type="term" value="F:kinase activity"/>
    <property type="evidence" value="ECO:0007669"/>
    <property type="project" value="UniProtKB-KW"/>
</dbReference>
<reference evidence="12" key="1">
    <citation type="journal article" date="2019" name="Int. J. Syst. Evol. Microbiol.">
        <title>The Global Catalogue of Microorganisms (GCM) 10K type strain sequencing project: providing services to taxonomists for standard genome sequencing and annotation.</title>
        <authorList>
            <consortium name="The Broad Institute Genomics Platform"/>
            <consortium name="The Broad Institute Genome Sequencing Center for Infectious Disease"/>
            <person name="Wu L."/>
            <person name="Ma J."/>
        </authorList>
    </citation>
    <scope>NUCLEOTIDE SEQUENCE [LARGE SCALE GENOMIC DNA]</scope>
    <source>
        <strain evidence="12">CCUG 43111</strain>
    </source>
</reference>
<dbReference type="SUPFAM" id="SSF55874">
    <property type="entry name" value="ATPase domain of HSP90 chaperone/DNA topoisomerase II/histidine kinase"/>
    <property type="match status" value="1"/>
</dbReference>
<dbReference type="EC" id="2.7.13.3" evidence="2"/>
<dbReference type="InterPro" id="IPR005467">
    <property type="entry name" value="His_kinase_dom"/>
</dbReference>
<evidence type="ECO:0000256" key="2">
    <source>
        <dbReference type="ARBA" id="ARBA00012438"/>
    </source>
</evidence>
<keyword evidence="6 11" id="KW-0418">Kinase</keyword>
<dbReference type="PRINTS" id="PR00344">
    <property type="entry name" value="BCTRLSENSOR"/>
</dbReference>
<evidence type="ECO:0000259" key="10">
    <source>
        <dbReference type="PROSITE" id="PS50109"/>
    </source>
</evidence>
<name>A0ABW0MLU0_9BURK</name>